<feature type="transmembrane region" description="Helical" evidence="3">
    <location>
        <begin position="179"/>
        <end position="206"/>
    </location>
</feature>
<feature type="transmembrane region" description="Helical" evidence="3">
    <location>
        <begin position="376"/>
        <end position="394"/>
    </location>
</feature>
<evidence type="ECO:0000256" key="2">
    <source>
        <dbReference type="SAM" id="MobiDB-lite"/>
    </source>
</evidence>
<feature type="transmembrane region" description="Helical" evidence="3">
    <location>
        <begin position="226"/>
        <end position="246"/>
    </location>
</feature>
<gene>
    <name evidence="5" type="ORF">CTAYLR_008296</name>
</gene>
<evidence type="ECO:0000313" key="5">
    <source>
        <dbReference type="EMBL" id="KAJ8599140.1"/>
    </source>
</evidence>
<proteinExistence type="predicted"/>
<dbReference type="GO" id="GO:0046475">
    <property type="term" value="P:glycerophospholipid catabolic process"/>
    <property type="evidence" value="ECO:0007669"/>
    <property type="project" value="TreeGrafter"/>
</dbReference>
<reference evidence="5" key="1">
    <citation type="submission" date="2023-01" db="EMBL/GenBank/DDBJ databases">
        <title>Metagenome sequencing of chrysophaentin producing Chrysophaeum taylorii.</title>
        <authorList>
            <person name="Davison J."/>
            <person name="Bewley C."/>
        </authorList>
    </citation>
    <scope>NUCLEOTIDE SEQUENCE</scope>
    <source>
        <strain evidence="5">NIES-1699</strain>
    </source>
</reference>
<dbReference type="InterPro" id="IPR016035">
    <property type="entry name" value="Acyl_Trfase/lysoPLipase"/>
</dbReference>
<feature type="domain" description="PNPLA" evidence="4">
    <location>
        <begin position="65"/>
        <end position="158"/>
    </location>
</feature>
<feature type="transmembrane region" description="Helical" evidence="3">
    <location>
        <begin position="732"/>
        <end position="753"/>
    </location>
</feature>
<evidence type="ECO:0000256" key="3">
    <source>
        <dbReference type="SAM" id="Phobius"/>
    </source>
</evidence>
<feature type="transmembrane region" description="Helical" evidence="3">
    <location>
        <begin position="699"/>
        <end position="717"/>
    </location>
</feature>
<dbReference type="Gene3D" id="3.40.1090.10">
    <property type="entry name" value="Cytosolic phospholipase A2 catalytic domain"/>
    <property type="match status" value="1"/>
</dbReference>
<dbReference type="InterPro" id="IPR002641">
    <property type="entry name" value="PNPLA_dom"/>
</dbReference>
<dbReference type="AlphaFoldDB" id="A0AAD7U7A4"/>
<feature type="transmembrane region" description="Helical" evidence="3">
    <location>
        <begin position="274"/>
        <end position="295"/>
    </location>
</feature>
<keyword evidence="1" id="KW-0443">Lipid metabolism</keyword>
<feature type="transmembrane region" description="Helical" evidence="3">
    <location>
        <begin position="347"/>
        <end position="369"/>
    </location>
</feature>
<keyword evidence="6" id="KW-1185">Reference proteome</keyword>
<keyword evidence="3" id="KW-0812">Transmembrane</keyword>
<evidence type="ECO:0000256" key="1">
    <source>
        <dbReference type="ARBA" id="ARBA00023098"/>
    </source>
</evidence>
<keyword evidence="3" id="KW-0472">Membrane</keyword>
<dbReference type="EMBL" id="JAQMWT010000586">
    <property type="protein sequence ID" value="KAJ8599140.1"/>
    <property type="molecule type" value="Genomic_DNA"/>
</dbReference>
<dbReference type="GO" id="GO:0004623">
    <property type="term" value="F:phospholipase A2 activity"/>
    <property type="evidence" value="ECO:0007669"/>
    <property type="project" value="TreeGrafter"/>
</dbReference>
<organism evidence="5 6">
    <name type="scientific">Chrysophaeum taylorii</name>
    <dbReference type="NCBI Taxonomy" id="2483200"/>
    <lineage>
        <taxon>Eukaryota</taxon>
        <taxon>Sar</taxon>
        <taxon>Stramenopiles</taxon>
        <taxon>Ochrophyta</taxon>
        <taxon>Pelagophyceae</taxon>
        <taxon>Pelagomonadales</taxon>
        <taxon>Pelagomonadaceae</taxon>
        <taxon>Chrysophaeum</taxon>
    </lineage>
</organism>
<sequence>METSAPTGDPLVRRSLSVQSIQSDAQPEATVLVPESELLAEEAAATARRRTAMGLGPASTHGIGVCFSGGGVRAASFDCGVLWKLNDLGLLKDVDHLSAVSGGGYTASAWVSHVAAGEPPPETNAEEIDAWYSLALAHLITRMQDNIGYLVTTSHSLFSSPGKKRGGAAYGRAWDVPAFAAILVGMPLANVATFVIFWAMPLASFINLNHGHSMRAYICSKGRGFSWFPNLATFGSVASVGLWLCFKVVDKVSPVLPDPPLHTKWLFHACTKILLSRTALVALVYGVLVVGAMGMEVYDYKRANESDKIKCACARFYEISDFYNTTAAYHAVCDTTESPPLANDRSFALRFLIVVSTVFAAAGLVAVLGRPSLLGLVARIVGPFIGILGVAYVAEWRVFGPVTRQRLVWGGLAYNAKLWSGLFFASCALAVADLPSRHELPRTLHRFYARSLRRAFFADAEDVPLAALRDDYAEETFGARPTDRVSMPTTTTTTDSPVHDAKPPQSKGWHLVPEAATPNLILGATINEFRRPEDPHTRGKMFVLTPRAWGGPHSGYARPPRWLSLSRAMAISGAAIDGFVLNAFKSKALRLALQVLNLTMGDTIRFSGVLADDDDARVKVGPVLAAAVETVQAPFGVLCGRGDDELAEKYQLRRRDRLVAEAIGCCPNACEECGAGIRVGDSLATDELASTLYSRRFEMMLFAAVYVLFMVSAAFYSKSDDRLSFFKTPSPIFASIAVVLMASAVASSVYAYLPNVRFLLASPIIQQVHILLQITHFGTRAPPAITLTDGGLTECIGIVELLRRRTRWIVVVDTTEDPNISLLYLRDSFDTARSQGLFEGDITDGGSPLVRPEDGDGDPAPRLTYAELLSPLVEKRQYARLKLNYPAAAAAAAAATSKAADSALSADVFVIKMRKPAPADRKCERLVEPREVVEDTPAVDATKLPVPLLDVNSDPLDLNQNEINGLCCECCHYNCKCLPCGELPFLSVGNQFLTPFQFANLCRLARELSDAPLKELKRVRGPVK</sequence>
<evidence type="ECO:0000259" key="4">
    <source>
        <dbReference type="Pfam" id="PF01734"/>
    </source>
</evidence>
<feature type="region of interest" description="Disordered" evidence="2">
    <location>
        <begin position="479"/>
        <end position="509"/>
    </location>
</feature>
<accession>A0AAD7U7A4</accession>
<evidence type="ECO:0000313" key="6">
    <source>
        <dbReference type="Proteomes" id="UP001230188"/>
    </source>
</evidence>
<name>A0AAD7U7A4_9STRA</name>
<comment type="caution">
    <text evidence="5">The sequence shown here is derived from an EMBL/GenBank/DDBJ whole genome shotgun (WGS) entry which is preliminary data.</text>
</comment>
<dbReference type="PANTHER" id="PTHR10728:SF40">
    <property type="entry name" value="PATATIN FAMILY PROTEIN"/>
    <property type="match status" value="1"/>
</dbReference>
<dbReference type="SUPFAM" id="SSF52151">
    <property type="entry name" value="FabD/lysophospholipase-like"/>
    <property type="match status" value="1"/>
</dbReference>
<dbReference type="PANTHER" id="PTHR10728">
    <property type="entry name" value="CYTOSOLIC PHOSPHOLIPASE A2"/>
    <property type="match status" value="1"/>
</dbReference>
<dbReference type="Proteomes" id="UP001230188">
    <property type="component" value="Unassembled WGS sequence"/>
</dbReference>
<keyword evidence="3" id="KW-1133">Transmembrane helix</keyword>
<dbReference type="Pfam" id="PF01734">
    <property type="entry name" value="Patatin"/>
    <property type="match status" value="1"/>
</dbReference>
<dbReference type="GO" id="GO:0005829">
    <property type="term" value="C:cytosol"/>
    <property type="evidence" value="ECO:0007669"/>
    <property type="project" value="TreeGrafter"/>
</dbReference>
<protein>
    <recommendedName>
        <fullName evidence="4">PNPLA domain-containing protein</fullName>
    </recommendedName>
</protein>